<dbReference type="OrthoDB" id="566138at2759"/>
<dbReference type="InterPro" id="IPR023631">
    <property type="entry name" value="Amidase_dom"/>
</dbReference>
<proteinExistence type="predicted"/>
<name>A0A136IMY9_9PEZI</name>
<feature type="domain" description="Amidase" evidence="1">
    <location>
        <begin position="27"/>
        <end position="476"/>
    </location>
</feature>
<dbReference type="PANTHER" id="PTHR42678:SF5">
    <property type="entry name" value="GLUTAMYL-TRNA(GLN) AMIDOTRANSFERASE SUBUNIT A"/>
    <property type="match status" value="1"/>
</dbReference>
<gene>
    <name evidence="2" type="ORF">Micbo1qcDRAFT_190657</name>
</gene>
<accession>A0A136IMY9</accession>
<keyword evidence="3" id="KW-1185">Reference proteome</keyword>
<organism evidence="2 3">
    <name type="scientific">Microdochium bolleyi</name>
    <dbReference type="NCBI Taxonomy" id="196109"/>
    <lineage>
        <taxon>Eukaryota</taxon>
        <taxon>Fungi</taxon>
        <taxon>Dikarya</taxon>
        <taxon>Ascomycota</taxon>
        <taxon>Pezizomycotina</taxon>
        <taxon>Sordariomycetes</taxon>
        <taxon>Xylariomycetidae</taxon>
        <taxon>Xylariales</taxon>
        <taxon>Microdochiaceae</taxon>
        <taxon>Microdochium</taxon>
    </lineage>
</organism>
<dbReference type="Gene3D" id="3.90.1300.10">
    <property type="entry name" value="Amidase signature (AS) domain"/>
    <property type="match status" value="1"/>
</dbReference>
<dbReference type="SUPFAM" id="SSF75304">
    <property type="entry name" value="Amidase signature (AS) enzymes"/>
    <property type="match status" value="1"/>
</dbReference>
<dbReference type="PANTHER" id="PTHR42678">
    <property type="entry name" value="AMIDASE"/>
    <property type="match status" value="1"/>
</dbReference>
<dbReference type="InterPro" id="IPR036928">
    <property type="entry name" value="AS_sf"/>
</dbReference>
<dbReference type="STRING" id="196109.A0A136IMY9"/>
<protein>
    <submittedName>
        <fullName evidence="2">Amidase signature domain-containing protein</fullName>
    </submittedName>
</protein>
<evidence type="ECO:0000259" key="1">
    <source>
        <dbReference type="Pfam" id="PF01425"/>
    </source>
</evidence>
<dbReference type="EMBL" id="KQ964269">
    <property type="protein sequence ID" value="KXJ86316.1"/>
    <property type="molecule type" value="Genomic_DNA"/>
</dbReference>
<dbReference type="AlphaFoldDB" id="A0A136IMY9"/>
<dbReference type="Pfam" id="PF01425">
    <property type="entry name" value="Amidase"/>
    <property type="match status" value="1"/>
</dbReference>
<evidence type="ECO:0000313" key="3">
    <source>
        <dbReference type="Proteomes" id="UP000070501"/>
    </source>
</evidence>
<dbReference type="Proteomes" id="UP000070501">
    <property type="component" value="Unassembled WGS sequence"/>
</dbReference>
<sequence length="527" mass="56293">MLTTLACEATIKSVHHALHSGAATCRDIVSSFLARIEALNPAVNAIITLNPDALQIADDLDIRLRAGNTTGMLFCIPILLKDSFDAVPMHTTGGSLALARVKPPVDGPVVTAFRNEGAVILGKTNLHEMALEGISVSSLGGQTINPYDSTRTPGGSSGGTGAAIAVSFAVFGTGTDTMNSLRSPASANNLVSVRPTRGLVSRSGVIPVSHVQDTVGPIARTIDDLAVALSVMASAGNDPSDNYTLSVPASERDKDYSVQLRAGSLEGLRIGALDGFWNHTKSDETTPVNEAMHDTLEFLRTQGVHVVNITDAVYDAVHIGATLDVQKYEYRELLDKYLSSTHLTGDGPHSFEDLYTSKEFLVLPYQAVFIQRAFHSSTSNGSYQRALRGIEALSQTLMTTFESNNLDAVVYPEQKNLVVRLGSPSQAGRNGILAALTGHPVVTIPAGFSDPSEEAPDGVPIGMEILGLPFSESKLLQIAWHITHRRPLRRPPSSFKASFESLNFGTVPTIHPQKDNILPVYHIGNLS</sequence>
<dbReference type="InParanoid" id="A0A136IMY9"/>
<reference evidence="3" key="1">
    <citation type="submission" date="2016-02" db="EMBL/GenBank/DDBJ databases">
        <title>Draft genome sequence of Microdochium bolleyi, a fungal endophyte of beachgrass.</title>
        <authorList>
            <consortium name="DOE Joint Genome Institute"/>
            <person name="David A.S."/>
            <person name="May G."/>
            <person name="Haridas S."/>
            <person name="Lim J."/>
            <person name="Wang M."/>
            <person name="Labutti K."/>
            <person name="Lipzen A."/>
            <person name="Barry K."/>
            <person name="Grigoriev I.V."/>
        </authorList>
    </citation>
    <scope>NUCLEOTIDE SEQUENCE [LARGE SCALE GENOMIC DNA]</scope>
    <source>
        <strain evidence="3">J235TASD1</strain>
    </source>
</reference>
<evidence type="ECO:0000313" key="2">
    <source>
        <dbReference type="EMBL" id="KXJ86316.1"/>
    </source>
</evidence>